<evidence type="ECO:0000313" key="5">
    <source>
        <dbReference type="EMBL" id="CAD7424748.1"/>
    </source>
</evidence>
<dbReference type="SUPFAM" id="SSF49265">
    <property type="entry name" value="Fibronectin type III"/>
    <property type="match status" value="5"/>
</dbReference>
<dbReference type="InterPro" id="IPR007110">
    <property type="entry name" value="Ig-like_dom"/>
</dbReference>
<feature type="domain" description="Fibronectin type-III" evidence="4">
    <location>
        <begin position="1026"/>
        <end position="1121"/>
    </location>
</feature>
<evidence type="ECO:0000256" key="2">
    <source>
        <dbReference type="SAM" id="MobiDB-lite"/>
    </source>
</evidence>
<dbReference type="FunFam" id="2.60.40.10:FF:000567">
    <property type="entry name" value="Uncharacterized protein, isoform G"/>
    <property type="match status" value="4"/>
</dbReference>
<dbReference type="PROSITE" id="PS50835">
    <property type="entry name" value="IG_LIKE"/>
    <property type="match status" value="4"/>
</dbReference>
<organism evidence="5">
    <name type="scientific">Timema monikensis</name>
    <dbReference type="NCBI Taxonomy" id="170555"/>
    <lineage>
        <taxon>Eukaryota</taxon>
        <taxon>Metazoa</taxon>
        <taxon>Ecdysozoa</taxon>
        <taxon>Arthropoda</taxon>
        <taxon>Hexapoda</taxon>
        <taxon>Insecta</taxon>
        <taxon>Pterygota</taxon>
        <taxon>Neoptera</taxon>
        <taxon>Polyneoptera</taxon>
        <taxon>Phasmatodea</taxon>
        <taxon>Timematodea</taxon>
        <taxon>Timematoidea</taxon>
        <taxon>Timematidae</taxon>
        <taxon>Timema</taxon>
    </lineage>
</organism>
<feature type="domain" description="Fibronectin type-III" evidence="4">
    <location>
        <begin position="700"/>
        <end position="794"/>
    </location>
</feature>
<protein>
    <recommendedName>
        <fullName evidence="6">Titin</fullName>
    </recommendedName>
</protein>
<dbReference type="Gene3D" id="2.60.40.10">
    <property type="entry name" value="Immunoglobulins"/>
    <property type="match status" value="15"/>
</dbReference>
<dbReference type="EMBL" id="OB792832">
    <property type="protein sequence ID" value="CAD7424748.1"/>
    <property type="molecule type" value="Genomic_DNA"/>
</dbReference>
<feature type="domain" description="Ig-like" evidence="3">
    <location>
        <begin position="1439"/>
        <end position="1528"/>
    </location>
</feature>
<feature type="domain" description="Fibronectin type-III" evidence="4">
    <location>
        <begin position="104"/>
        <end position="199"/>
    </location>
</feature>
<accession>A0A7R9DZP0</accession>
<dbReference type="FunFam" id="2.60.40.10:FF:000056">
    <property type="entry name" value="twitchin isoform X4"/>
    <property type="match status" value="6"/>
</dbReference>
<feature type="domain" description="Fibronectin type-III" evidence="4">
    <location>
        <begin position="1222"/>
        <end position="1315"/>
    </location>
</feature>
<dbReference type="InterPro" id="IPR013783">
    <property type="entry name" value="Ig-like_fold"/>
</dbReference>
<dbReference type="InterPro" id="IPR050964">
    <property type="entry name" value="Striated_Muscle_Regulatory"/>
</dbReference>
<feature type="domain" description="Ig-like" evidence="3">
    <location>
        <begin position="7"/>
        <end position="96"/>
    </location>
</feature>
<feature type="domain" description="Fibronectin type-III" evidence="4">
    <location>
        <begin position="1533"/>
        <end position="1626"/>
    </location>
</feature>
<dbReference type="PROSITE" id="PS50853">
    <property type="entry name" value="FN3"/>
    <property type="match status" value="10"/>
</dbReference>
<feature type="domain" description="Fibronectin type-III" evidence="4">
    <location>
        <begin position="205"/>
        <end position="299"/>
    </location>
</feature>
<dbReference type="SMART" id="SM00409">
    <property type="entry name" value="IG"/>
    <property type="match status" value="5"/>
</dbReference>
<reference evidence="5" key="1">
    <citation type="submission" date="2020-11" db="EMBL/GenBank/DDBJ databases">
        <authorList>
            <person name="Tran Van P."/>
        </authorList>
    </citation>
    <scope>NUCLEOTIDE SEQUENCE</scope>
</reference>
<dbReference type="InterPro" id="IPR013098">
    <property type="entry name" value="Ig_I-set"/>
</dbReference>
<feature type="region of interest" description="Disordered" evidence="2">
    <location>
        <begin position="778"/>
        <end position="800"/>
    </location>
</feature>
<dbReference type="FunFam" id="2.60.40.10:FF:000051">
    <property type="entry name" value="Uncharacterized protein, isoform J"/>
    <property type="match status" value="1"/>
</dbReference>
<dbReference type="FunFam" id="2.60.40.10:FF:002083">
    <property type="entry name" value="Protein CBR-UNC-22"/>
    <property type="match status" value="3"/>
</dbReference>
<dbReference type="GO" id="GO:0045214">
    <property type="term" value="P:sarcomere organization"/>
    <property type="evidence" value="ECO:0007669"/>
    <property type="project" value="TreeGrafter"/>
</dbReference>
<feature type="domain" description="Ig-like" evidence="3">
    <location>
        <begin position="794"/>
        <end position="883"/>
    </location>
</feature>
<dbReference type="SMART" id="SM00408">
    <property type="entry name" value="IGc2"/>
    <property type="match status" value="5"/>
</dbReference>
<dbReference type="PANTHER" id="PTHR13817">
    <property type="entry name" value="TITIN"/>
    <property type="match status" value="1"/>
</dbReference>
<proteinExistence type="predicted"/>
<name>A0A7R9DZP0_9NEOP</name>
<evidence type="ECO:0008006" key="6">
    <source>
        <dbReference type="Google" id="ProtNLM"/>
    </source>
</evidence>
<dbReference type="GO" id="GO:0031430">
    <property type="term" value="C:M band"/>
    <property type="evidence" value="ECO:0007669"/>
    <property type="project" value="TreeGrafter"/>
</dbReference>
<evidence type="ECO:0000259" key="3">
    <source>
        <dbReference type="PROSITE" id="PS50835"/>
    </source>
</evidence>
<evidence type="ECO:0000259" key="4">
    <source>
        <dbReference type="PROSITE" id="PS50853"/>
    </source>
</evidence>
<dbReference type="Pfam" id="PF00041">
    <property type="entry name" value="fn3"/>
    <property type="match status" value="10"/>
</dbReference>
<dbReference type="CDD" id="cd00063">
    <property type="entry name" value="FN3"/>
    <property type="match status" value="10"/>
</dbReference>
<feature type="domain" description="Fibronectin type-III" evidence="4">
    <location>
        <begin position="1632"/>
        <end position="1727"/>
    </location>
</feature>
<feature type="compositionally biased region" description="Basic and acidic residues" evidence="2">
    <location>
        <begin position="697"/>
        <end position="708"/>
    </location>
</feature>
<feature type="region of interest" description="Disordered" evidence="2">
    <location>
        <begin position="688"/>
        <end position="708"/>
    </location>
</feature>
<dbReference type="InterPro" id="IPR003598">
    <property type="entry name" value="Ig_sub2"/>
</dbReference>
<gene>
    <name evidence="5" type="ORF">TMSB3V08_LOCUS1675</name>
</gene>
<dbReference type="PANTHER" id="PTHR13817:SF151">
    <property type="entry name" value="TITIN"/>
    <property type="match status" value="1"/>
</dbReference>
<feature type="domain" description="Ig-like" evidence="3">
    <location>
        <begin position="1125"/>
        <end position="1214"/>
    </location>
</feature>
<keyword evidence="1" id="KW-0677">Repeat</keyword>
<dbReference type="InterPro" id="IPR036179">
    <property type="entry name" value="Ig-like_dom_sf"/>
</dbReference>
<dbReference type="Pfam" id="PF07679">
    <property type="entry name" value="I-set"/>
    <property type="match status" value="5"/>
</dbReference>
<sequence>MYQSIKPIINREKLQKVTIRAGQFVKLDVDVKGEPPPTITWHFANKPLETGANVKIENEDYNTKVTLSETTRKNTGVYTIKAENDSGKDEATVEINILDKPDKPEGPLEVSNVHKEGCKLKWKKPKDDGGLPLTGYVLEKMDPTTGRWVPAGFVDPEKTEHEITGLEPNKKYHFRVKAVNEEGESEPLGTDTAILAKNPYDTPAAPGLPEIVDWNENSVKLKWEPPIRDGGAPITGYVIELQDKYGGGFTKCAEVTGNTCQGTVPKLEEGNTYNFRVRAVNKAGPGDPSEATNPHLAKARFCKYIEQIINRTSRVRAKCMKPRIDRTNLQNLIIKVGLTATLDINIIGEPPPVVTWLFKDKELHTDEEIRIDNIDYNTKFFIMRAKRSHSGRYVIIAKNSVGEDKAEIEISTLGRPAKPKGPLDVSDVTKNGCKLKWKKPEDDGGTPIEYYEIEKLDPFTGQWIPCAKTVDPEANITGLQEGKPYKFRVKAVNKEGESEELETEKPCIAKNPFVYSCFYSHANMDEKCEESPSQDERSRPSESQSAKKRKKFGTVREVMKKLHVSTFETGPDCESKTHQCFRKIPPQQRSILIKKLNALGDWNKQSAHLAGLMNIVPIKQRYAKGDEEEANFRDCSFHYKIIMEQNDGYQEEVTLTEPCHRSQRHTHHTGTCYTNNGLIGPLPDSLVENQELSTPDAPDKPGRPEFKNWDKDFVDLEWSAPKKDGGAPIEKYIVQMRDKEGRNWVDVATVPGDRTAGHVTNVEEGHEYEFRVVAVNKAGPSEPSDSSKSETMAPHIDRKNLQKKVLHSGQLLRIEADVKGEPPPTITWTLKDQPLKSHDSLKIDSEDYKTTFVLLKAKRANTGVYKVTAKNASGIDEVEVEISVLSKPCKPKGPLKVSDVTSEGCKLKWEKPEDDGGEPIDHYVVERMDTETGRWVPVVTSKTPEAEVNKITSICLFPDIVPAPTCSVVLLIIDLAVFGATDPVAGLNEGKEYQFRVKAVNAEGESEPLETEIPTLAKNPYSEPDKPGKPEVKDWNKHQADLRWIAPKSDGGAPITSYIIEKKDQYSSKWQKAVEVIGNKCEAKVPDLVEGMKYQFRVRAVNKGGPSKPSDPSNTITAKDRFAPPRIDRSSLKNQTIKAGQNIRFDVKITGEPPPSKSWFLNKSPLDTKGDITVDSEDYKTKLIISLVTRKHSGTYVIKASNSAGSDEASVEITVVDKPTKPEGPLKISDIHKEGCNLKWNAPEDDGGSPIEHYVVEKMDTDSGRWVPVGRSKEPKMEVENLQPGQEYKFRVMAVNAEGESEPLEAEKPIIAKNPFVHVQLGFNKIFAICLIPDEPGAPGTPEATDWDSDHVDLRWTPPTQDGGSPITGYIIEKREKGSTRWNKAGESKGTEPKGRADNLEEGVAYEFRIRAVNAAGPGTPSEASKAIIAKPRKFTMAPKIDRRTLRNITIREGEPIFYDVKISGEPPPDVSWSLNNKSIQETSYRRIENVPYNSKFYNDNPERKDSGTYKIQATNKYGSDTAEVEIIVPGKPEGPLEVSDIHKDGCQLKWKKPKDDGGEPIESYLVEKFDPDTGIWLPVGRTKEPQLEVTGLIPGHEYQFRVKAINKEGESEPLETLSSIIAKDPFTVPSTPGTPEPVDWSQNHVDLVWKEPVSDGGSPIIGYIVEKKDKYSMMWEKAVETNVGTPQAVVHGLIEGNEYQFRVIAVNKAGQSEPGDASKNFTAKPRFCK</sequence>
<feature type="domain" description="Fibronectin type-III" evidence="4">
    <location>
        <begin position="891"/>
        <end position="1020"/>
    </location>
</feature>
<feature type="region of interest" description="Disordered" evidence="2">
    <location>
        <begin position="528"/>
        <end position="551"/>
    </location>
</feature>
<feature type="domain" description="Fibronectin type-III" evidence="4">
    <location>
        <begin position="1338"/>
        <end position="1433"/>
    </location>
</feature>
<dbReference type="InterPro" id="IPR003961">
    <property type="entry name" value="FN3_dom"/>
</dbReference>
<dbReference type="PRINTS" id="PR00014">
    <property type="entry name" value="FNTYPEIII"/>
</dbReference>
<feature type="domain" description="Fibronectin type-III" evidence="4">
    <location>
        <begin position="419"/>
        <end position="512"/>
    </location>
</feature>
<dbReference type="InterPro" id="IPR036116">
    <property type="entry name" value="FN3_sf"/>
</dbReference>
<dbReference type="SUPFAM" id="SSF48726">
    <property type="entry name" value="Immunoglobulin"/>
    <property type="match status" value="5"/>
</dbReference>
<dbReference type="SMART" id="SM00060">
    <property type="entry name" value="FN3"/>
    <property type="match status" value="10"/>
</dbReference>
<feature type="compositionally biased region" description="Basic and acidic residues" evidence="2">
    <location>
        <begin position="528"/>
        <end position="540"/>
    </location>
</feature>
<dbReference type="InterPro" id="IPR003599">
    <property type="entry name" value="Ig_sub"/>
</dbReference>
<evidence type="ECO:0000256" key="1">
    <source>
        <dbReference type="ARBA" id="ARBA00022737"/>
    </source>
</evidence>